<accession>A0A2K0XCB9</accession>
<reference evidence="1 2" key="1">
    <citation type="submission" date="2017-03" db="EMBL/GenBank/DDBJ databases">
        <authorList>
            <person name="Afonso C.L."/>
            <person name="Miller P.J."/>
            <person name="Scott M.A."/>
            <person name="Spackman E."/>
            <person name="Goraichik I."/>
            <person name="Dimitrov K.M."/>
            <person name="Suarez D.L."/>
            <person name="Swayne D.E."/>
        </authorList>
    </citation>
    <scope>NUCLEOTIDE SEQUENCE [LARGE SCALE GENOMIC DNA]</scope>
    <source>
        <strain evidence="1 2">DNF00076</strain>
    </source>
</reference>
<evidence type="ECO:0000313" key="1">
    <source>
        <dbReference type="EMBL" id="PNP92179.1"/>
    </source>
</evidence>
<organism evidence="1 2">
    <name type="scientific">Hoylesella timonensis</name>
    <dbReference type="NCBI Taxonomy" id="386414"/>
    <lineage>
        <taxon>Bacteria</taxon>
        <taxon>Pseudomonadati</taxon>
        <taxon>Bacteroidota</taxon>
        <taxon>Bacteroidia</taxon>
        <taxon>Bacteroidales</taxon>
        <taxon>Prevotellaceae</taxon>
        <taxon>Hoylesella</taxon>
    </lineage>
</organism>
<dbReference type="EMBL" id="NBAX01000012">
    <property type="protein sequence ID" value="PNP92179.1"/>
    <property type="molecule type" value="Genomic_DNA"/>
</dbReference>
<dbReference type="AlphaFoldDB" id="A0A2K0XCB9"/>
<comment type="caution">
    <text evidence="1">The sequence shown here is derived from an EMBL/GenBank/DDBJ whole genome shotgun (WGS) entry which is preliminary data.</text>
</comment>
<evidence type="ECO:0008006" key="3">
    <source>
        <dbReference type="Google" id="ProtNLM"/>
    </source>
</evidence>
<dbReference type="Proteomes" id="UP000236634">
    <property type="component" value="Unassembled WGS sequence"/>
</dbReference>
<name>A0A2K0XCB9_9BACT</name>
<protein>
    <recommendedName>
        <fullName evidence="3">Outer membrane protein beta-barrel domain-containing protein</fullName>
    </recommendedName>
</protein>
<evidence type="ECO:0000313" key="2">
    <source>
        <dbReference type="Proteomes" id="UP000236634"/>
    </source>
</evidence>
<gene>
    <name evidence="1" type="ORF">BFS16_11410</name>
</gene>
<proteinExistence type="predicted"/>
<sequence length="85" mass="9988">MSNSFRSFNSVVETKANIHAKDDNIGMNAQISLSWKFQIINDLTMFGCCGNQQHEMNTNNWVWDAQIIYNLIKGWFYKLPPYYCE</sequence>